<dbReference type="PROSITE" id="PS51257">
    <property type="entry name" value="PROKAR_LIPOPROTEIN"/>
    <property type="match status" value="1"/>
</dbReference>
<dbReference type="Proteomes" id="UP001432312">
    <property type="component" value="Chromosome"/>
</dbReference>
<protein>
    <recommendedName>
        <fullName evidence="5">Lipoprotein</fullName>
    </recommendedName>
</protein>
<accession>A0ABZ1QBA4</accession>
<organism evidence="3 4">
    <name type="scientific">Streptomyces erythrochromogenes</name>
    <dbReference type="NCBI Taxonomy" id="285574"/>
    <lineage>
        <taxon>Bacteria</taxon>
        <taxon>Bacillati</taxon>
        <taxon>Actinomycetota</taxon>
        <taxon>Actinomycetes</taxon>
        <taxon>Kitasatosporales</taxon>
        <taxon>Streptomycetaceae</taxon>
        <taxon>Streptomyces</taxon>
    </lineage>
</organism>
<feature type="compositionally biased region" description="Basic and acidic residues" evidence="1">
    <location>
        <begin position="88"/>
        <end position="98"/>
    </location>
</feature>
<sequence length="204" mass="20988">MRTTMTGPGRARAAAAVAGAILVAGCGGAVQPGAATPAAPPAPAPTAFGKEAALADLAAATAAAGLPGETAALSPTPPAPTDPADPPATDRERARDEVEARMAACGVGWSSPNGPGSAQDRAEARKRFHAALAGLVERGWKEFRPTEEVALRKGSMVMAQYKKQEWTLHARHFESGLLDMATMTATEDACANRFTDAELDLLED</sequence>
<feature type="region of interest" description="Disordered" evidence="1">
    <location>
        <begin position="68"/>
        <end position="98"/>
    </location>
</feature>
<feature type="signal peptide" evidence="2">
    <location>
        <begin position="1"/>
        <end position="29"/>
    </location>
</feature>
<feature type="compositionally biased region" description="Pro residues" evidence="1">
    <location>
        <begin position="75"/>
        <end position="86"/>
    </location>
</feature>
<keyword evidence="2" id="KW-0732">Signal</keyword>
<dbReference type="EMBL" id="CP108036">
    <property type="protein sequence ID" value="WUN79958.1"/>
    <property type="molecule type" value="Genomic_DNA"/>
</dbReference>
<keyword evidence="4" id="KW-1185">Reference proteome</keyword>
<gene>
    <name evidence="3" type="ORF">OHA91_16425</name>
</gene>
<dbReference type="GeneID" id="95497653"/>
<feature type="chain" id="PRO_5047314353" description="Lipoprotein" evidence="2">
    <location>
        <begin position="30"/>
        <end position="204"/>
    </location>
</feature>
<proteinExistence type="predicted"/>
<evidence type="ECO:0000256" key="2">
    <source>
        <dbReference type="SAM" id="SignalP"/>
    </source>
</evidence>
<evidence type="ECO:0008006" key="5">
    <source>
        <dbReference type="Google" id="ProtNLM"/>
    </source>
</evidence>
<evidence type="ECO:0000256" key="1">
    <source>
        <dbReference type="SAM" id="MobiDB-lite"/>
    </source>
</evidence>
<name>A0ABZ1QBA4_9ACTN</name>
<evidence type="ECO:0000313" key="3">
    <source>
        <dbReference type="EMBL" id="WUN79958.1"/>
    </source>
</evidence>
<evidence type="ECO:0000313" key="4">
    <source>
        <dbReference type="Proteomes" id="UP001432312"/>
    </source>
</evidence>
<dbReference type="RefSeq" id="WP_266498609.1">
    <property type="nucleotide sequence ID" value="NZ_CP108036.1"/>
</dbReference>
<reference evidence="3" key="1">
    <citation type="submission" date="2022-10" db="EMBL/GenBank/DDBJ databases">
        <title>The complete genomes of actinobacterial strains from the NBC collection.</title>
        <authorList>
            <person name="Joergensen T.S."/>
            <person name="Alvarez Arevalo M."/>
            <person name="Sterndorff E.B."/>
            <person name="Faurdal D."/>
            <person name="Vuksanovic O."/>
            <person name="Mourched A.-S."/>
            <person name="Charusanti P."/>
            <person name="Shaw S."/>
            <person name="Blin K."/>
            <person name="Weber T."/>
        </authorList>
    </citation>
    <scope>NUCLEOTIDE SEQUENCE</scope>
    <source>
        <strain evidence="3">NBC_00303</strain>
    </source>
</reference>